<evidence type="ECO:0000256" key="4">
    <source>
        <dbReference type="PROSITE-ProRule" id="PRU00169"/>
    </source>
</evidence>
<dbReference type="InterPro" id="IPR011006">
    <property type="entry name" value="CheY-like_superfamily"/>
</dbReference>
<dbReference type="Pfam" id="PF00486">
    <property type="entry name" value="Trans_reg_C"/>
    <property type="match status" value="1"/>
</dbReference>
<dbReference type="RefSeq" id="WP_346823984.1">
    <property type="nucleotide sequence ID" value="NZ_JBDKWZ010000020.1"/>
</dbReference>
<evidence type="ECO:0000259" key="7">
    <source>
        <dbReference type="PROSITE" id="PS51755"/>
    </source>
</evidence>
<dbReference type="Proteomes" id="UP001403385">
    <property type="component" value="Unassembled WGS sequence"/>
</dbReference>
<dbReference type="GO" id="GO:0032993">
    <property type="term" value="C:protein-DNA complex"/>
    <property type="evidence" value="ECO:0007669"/>
    <property type="project" value="TreeGrafter"/>
</dbReference>
<evidence type="ECO:0000256" key="2">
    <source>
        <dbReference type="ARBA" id="ARBA00023012"/>
    </source>
</evidence>
<dbReference type="Gene3D" id="1.10.10.10">
    <property type="entry name" value="Winged helix-like DNA-binding domain superfamily/Winged helix DNA-binding domain"/>
    <property type="match status" value="1"/>
</dbReference>
<dbReference type="GO" id="GO:0005829">
    <property type="term" value="C:cytosol"/>
    <property type="evidence" value="ECO:0007669"/>
    <property type="project" value="TreeGrafter"/>
</dbReference>
<dbReference type="InterPro" id="IPR001789">
    <property type="entry name" value="Sig_transdc_resp-reg_receiver"/>
</dbReference>
<evidence type="ECO:0000313" key="8">
    <source>
        <dbReference type="EMBL" id="MEN7551203.1"/>
    </source>
</evidence>
<dbReference type="InterPro" id="IPR039420">
    <property type="entry name" value="WalR-like"/>
</dbReference>
<evidence type="ECO:0000256" key="5">
    <source>
        <dbReference type="PROSITE-ProRule" id="PRU01091"/>
    </source>
</evidence>
<keyword evidence="3 5" id="KW-0238">DNA-binding</keyword>
<gene>
    <name evidence="8" type="ORF">AAG747_25015</name>
</gene>
<dbReference type="GO" id="GO:0006355">
    <property type="term" value="P:regulation of DNA-templated transcription"/>
    <property type="evidence" value="ECO:0007669"/>
    <property type="project" value="InterPro"/>
</dbReference>
<dbReference type="AlphaFoldDB" id="A0AAW9SFC1"/>
<feature type="modified residue" description="4-aspartylphosphate" evidence="4">
    <location>
        <position position="55"/>
    </location>
</feature>
<dbReference type="SUPFAM" id="SSF52172">
    <property type="entry name" value="CheY-like"/>
    <property type="match status" value="1"/>
</dbReference>
<dbReference type="InterPro" id="IPR036388">
    <property type="entry name" value="WH-like_DNA-bd_sf"/>
</dbReference>
<dbReference type="SMART" id="SM00862">
    <property type="entry name" value="Trans_reg_C"/>
    <property type="match status" value="1"/>
</dbReference>
<dbReference type="EMBL" id="JBDKWZ010000020">
    <property type="protein sequence ID" value="MEN7551203.1"/>
    <property type="molecule type" value="Genomic_DNA"/>
</dbReference>
<name>A0AAW9SFC1_9BACT</name>
<dbReference type="PROSITE" id="PS50110">
    <property type="entry name" value="RESPONSE_REGULATORY"/>
    <property type="match status" value="1"/>
</dbReference>
<sequence length="252" mass="29516">MVDSIKILLCEDDRVMANVVKKYLDVRGYEITWCDNGNAGLKAFSKYRFDLCIFDVNMPYKDGYTLAQEIRNRDKYIPILFMSSNTLPKDKIKAFRIGADDYVAKPIDVEELLLRIEVIMKRQNSQPKVAEDNESKKTKIQIGKYLLDFPYQKLTIGEEERKLTTREAELLRFLYIHRNDLIKREFILQEVWGDDDYYKGRSLDVFMSRLRKYLKDDPGIEIINVHGIGFKFLIADEVEQKEGEEEGKGNGE</sequence>
<dbReference type="InterPro" id="IPR001867">
    <property type="entry name" value="OmpR/PhoB-type_DNA-bd"/>
</dbReference>
<comment type="caution">
    <text evidence="8">The sequence shown here is derived from an EMBL/GenBank/DDBJ whole genome shotgun (WGS) entry which is preliminary data.</text>
</comment>
<accession>A0AAW9SFC1</accession>
<dbReference type="PANTHER" id="PTHR48111">
    <property type="entry name" value="REGULATOR OF RPOS"/>
    <property type="match status" value="1"/>
</dbReference>
<protein>
    <submittedName>
        <fullName evidence="8">Response regulator transcription factor</fullName>
    </submittedName>
</protein>
<keyword evidence="9" id="KW-1185">Reference proteome</keyword>
<evidence type="ECO:0000256" key="1">
    <source>
        <dbReference type="ARBA" id="ARBA00022553"/>
    </source>
</evidence>
<dbReference type="CDD" id="cd17574">
    <property type="entry name" value="REC_OmpR"/>
    <property type="match status" value="1"/>
</dbReference>
<feature type="domain" description="Response regulatory" evidence="6">
    <location>
        <begin position="6"/>
        <end position="120"/>
    </location>
</feature>
<dbReference type="Gene3D" id="3.40.50.2300">
    <property type="match status" value="1"/>
</dbReference>
<proteinExistence type="predicted"/>
<keyword evidence="2" id="KW-0902">Two-component regulatory system</keyword>
<dbReference type="Pfam" id="PF00072">
    <property type="entry name" value="Response_reg"/>
    <property type="match status" value="1"/>
</dbReference>
<feature type="DNA-binding region" description="OmpR/PhoB-type" evidence="5">
    <location>
        <begin position="137"/>
        <end position="234"/>
    </location>
</feature>
<keyword evidence="1 4" id="KW-0597">Phosphoprotein</keyword>
<evidence type="ECO:0000256" key="3">
    <source>
        <dbReference type="ARBA" id="ARBA00023125"/>
    </source>
</evidence>
<reference evidence="8 9" key="1">
    <citation type="submission" date="2024-04" db="EMBL/GenBank/DDBJ databases">
        <title>Novel genus in family Flammeovirgaceae.</title>
        <authorList>
            <person name="Nguyen T.H."/>
            <person name="Vuong T.Q."/>
            <person name="Le H."/>
            <person name="Kim S.-G."/>
        </authorList>
    </citation>
    <scope>NUCLEOTIDE SEQUENCE [LARGE SCALE GENOMIC DNA]</scope>
    <source>
        <strain evidence="8 9">JCM 23209</strain>
    </source>
</reference>
<dbReference type="GO" id="GO:0000976">
    <property type="term" value="F:transcription cis-regulatory region binding"/>
    <property type="evidence" value="ECO:0007669"/>
    <property type="project" value="TreeGrafter"/>
</dbReference>
<evidence type="ECO:0000313" key="9">
    <source>
        <dbReference type="Proteomes" id="UP001403385"/>
    </source>
</evidence>
<dbReference type="PANTHER" id="PTHR48111:SF40">
    <property type="entry name" value="PHOSPHATE REGULON TRANSCRIPTIONAL REGULATORY PROTEIN PHOB"/>
    <property type="match status" value="1"/>
</dbReference>
<dbReference type="CDD" id="cd00383">
    <property type="entry name" value="trans_reg_C"/>
    <property type="match status" value="1"/>
</dbReference>
<organism evidence="8 9">
    <name type="scientific">Rapidithrix thailandica</name>
    <dbReference type="NCBI Taxonomy" id="413964"/>
    <lineage>
        <taxon>Bacteria</taxon>
        <taxon>Pseudomonadati</taxon>
        <taxon>Bacteroidota</taxon>
        <taxon>Cytophagia</taxon>
        <taxon>Cytophagales</taxon>
        <taxon>Flammeovirgaceae</taxon>
        <taxon>Rapidithrix</taxon>
    </lineage>
</organism>
<evidence type="ECO:0000259" key="6">
    <source>
        <dbReference type="PROSITE" id="PS50110"/>
    </source>
</evidence>
<dbReference type="PROSITE" id="PS51755">
    <property type="entry name" value="OMPR_PHOB"/>
    <property type="match status" value="1"/>
</dbReference>
<feature type="domain" description="OmpR/PhoB-type" evidence="7">
    <location>
        <begin position="137"/>
        <end position="234"/>
    </location>
</feature>
<dbReference type="SMART" id="SM00448">
    <property type="entry name" value="REC"/>
    <property type="match status" value="1"/>
</dbReference>
<dbReference type="GO" id="GO:0000156">
    <property type="term" value="F:phosphorelay response regulator activity"/>
    <property type="evidence" value="ECO:0007669"/>
    <property type="project" value="TreeGrafter"/>
</dbReference>